<proteinExistence type="predicted"/>
<sequence>MTALHSNTWSPETTGLARYWLQKCSNEHTDCSRRVTRGIDRDRSHLPTRTLQVQRTATGTIKARLRLTADLPLDFCYLTLSHCWGLRPFLTLTQAAYDSFLEEIPTSDPNFNQCFNDAMQVTVDLGYEYVWIDSLCIIQDSPGWADWVRECPRVGHIYANGDCNLSATGFPTGLGGMVAKRNAAVLAPCLVTIPGAGPVYVFEEGDPDEESTYPIISRGWVVQEHALIDFGITSGVVPVLQKNQKEKKLFAAVLNGLGDSDRTRGQEEDPQHIMLMEWYDWAQRVSGTRLTRYSDRLPALSGLAAYLHPSMQSSYVAGHWEAELLMSLLWRPDVYAEAVAHEEFIAPSWSWISSLRPATFRFPVLGVAVALTRIVSFAVTLSAEADPFGAVTDGALYLCGPVLKPAEMSLTEDDKTEYFVKLPGDWWIHIAVHPDNPGTWTLPCPIMNQKEPARPEAAEEALAPASPSCWWPDSLHLLPLYSEPPFGICGLLLEKVGDGRSGGGAGDGGNVVRRVGTFQEIRFMHHHKAMAATGRPDADPGADAISSLPGWDFTVI</sequence>
<dbReference type="EMBL" id="BPPX01000015">
    <property type="protein sequence ID" value="GJC84654.1"/>
    <property type="molecule type" value="Genomic_DNA"/>
</dbReference>
<dbReference type="Proteomes" id="UP001055172">
    <property type="component" value="Unassembled WGS sequence"/>
</dbReference>
<accession>A0AA37LTV5</accession>
<dbReference type="PANTHER" id="PTHR33112">
    <property type="entry name" value="DOMAIN PROTEIN, PUTATIVE-RELATED"/>
    <property type="match status" value="1"/>
</dbReference>
<organism evidence="2 3">
    <name type="scientific">Colletotrichum liriopes</name>
    <dbReference type="NCBI Taxonomy" id="708192"/>
    <lineage>
        <taxon>Eukaryota</taxon>
        <taxon>Fungi</taxon>
        <taxon>Dikarya</taxon>
        <taxon>Ascomycota</taxon>
        <taxon>Pezizomycotina</taxon>
        <taxon>Sordariomycetes</taxon>
        <taxon>Hypocreomycetidae</taxon>
        <taxon>Glomerellales</taxon>
        <taxon>Glomerellaceae</taxon>
        <taxon>Colletotrichum</taxon>
        <taxon>Colletotrichum spaethianum species complex</taxon>
    </lineage>
</organism>
<evidence type="ECO:0000313" key="3">
    <source>
        <dbReference type="Proteomes" id="UP001055172"/>
    </source>
</evidence>
<feature type="domain" description="Heterokaryon incompatibility" evidence="1">
    <location>
        <begin position="77"/>
        <end position="224"/>
    </location>
</feature>
<evidence type="ECO:0000259" key="1">
    <source>
        <dbReference type="Pfam" id="PF06985"/>
    </source>
</evidence>
<dbReference type="Pfam" id="PF06985">
    <property type="entry name" value="HET"/>
    <property type="match status" value="1"/>
</dbReference>
<name>A0AA37LTV5_9PEZI</name>
<evidence type="ECO:0000313" key="2">
    <source>
        <dbReference type="EMBL" id="GJC84654.1"/>
    </source>
</evidence>
<gene>
    <name evidence="2" type="ORF">ColLi_07492</name>
</gene>
<comment type="caution">
    <text evidence="2">The sequence shown here is derived from an EMBL/GenBank/DDBJ whole genome shotgun (WGS) entry which is preliminary data.</text>
</comment>
<reference evidence="2 3" key="1">
    <citation type="submission" date="2021-07" db="EMBL/GenBank/DDBJ databases">
        <title>Genome data of Colletotrichum spaethianum.</title>
        <authorList>
            <person name="Utami Y.D."/>
            <person name="Hiruma K."/>
        </authorList>
    </citation>
    <scope>NUCLEOTIDE SEQUENCE [LARGE SCALE GENOMIC DNA]</scope>
    <source>
        <strain evidence="2 3">MAFF 242679</strain>
    </source>
</reference>
<dbReference type="PANTHER" id="PTHR33112:SF16">
    <property type="entry name" value="HETEROKARYON INCOMPATIBILITY DOMAIN-CONTAINING PROTEIN"/>
    <property type="match status" value="1"/>
</dbReference>
<protein>
    <recommendedName>
        <fullName evidence="1">Heterokaryon incompatibility domain-containing protein</fullName>
    </recommendedName>
</protein>
<keyword evidence="3" id="KW-1185">Reference proteome</keyword>
<dbReference type="InterPro" id="IPR010730">
    <property type="entry name" value="HET"/>
</dbReference>
<dbReference type="AlphaFoldDB" id="A0AA37LTV5"/>